<name>A0AAE8YXM9_9CAUD</name>
<dbReference type="EMBL" id="OK272477">
    <property type="protein sequence ID" value="UGO55742.1"/>
    <property type="molecule type" value="Genomic_DNA"/>
</dbReference>
<feature type="transmembrane region" description="Helical" evidence="1">
    <location>
        <begin position="54"/>
        <end position="75"/>
    </location>
</feature>
<organism evidence="2 3">
    <name type="scientific">Escherichia phage JLBYU43</name>
    <dbReference type="NCBI Taxonomy" id="2894751"/>
    <lineage>
        <taxon>Viruses</taxon>
        <taxon>Duplodnaviria</taxon>
        <taxon>Heunggongvirae</taxon>
        <taxon>Uroviricota</taxon>
        <taxon>Caudoviricetes</taxon>
        <taxon>Demerecviridae</taxon>
        <taxon>Markadamsvirinae</taxon>
        <taxon>Tequintavirus</taxon>
        <taxon>Tequintavirus JLBYU43</taxon>
    </lineage>
</organism>
<accession>A0AAE8YXM9</accession>
<dbReference type="Pfam" id="PF23800">
    <property type="entry name" value="DUF7176"/>
    <property type="match status" value="1"/>
</dbReference>
<evidence type="ECO:0000313" key="2">
    <source>
        <dbReference type="EMBL" id="UGO55742.1"/>
    </source>
</evidence>
<feature type="transmembrane region" description="Helical" evidence="1">
    <location>
        <begin position="6"/>
        <end position="27"/>
    </location>
</feature>
<reference evidence="2" key="1">
    <citation type="submission" date="2021-09" db="EMBL/GenBank/DDBJ databases">
        <authorList>
            <person name="Lewis J.M."/>
            <person name="Day E.R."/>
            <person name="Fugal B.O."/>
            <person name="Hill A.M."/>
            <person name="Janda K.E."/>
            <person name="Kotter D.B."/>
            <person name="McCleary W.R."/>
        </authorList>
    </citation>
    <scope>NUCLEOTIDE SEQUENCE</scope>
</reference>
<keyword evidence="1" id="KW-0812">Transmembrane</keyword>
<sequence length="91" mass="10660">MIVSPFALWFIIGAVVGIYSVIDDVFISKNKEVMVWKFRQSNVIPWDDTKVFKILMCVWIAMDTLMGPVAIWGFYRKTLKVKQFKAEMHNK</sequence>
<evidence type="ECO:0000256" key="1">
    <source>
        <dbReference type="SAM" id="Phobius"/>
    </source>
</evidence>
<evidence type="ECO:0000313" key="3">
    <source>
        <dbReference type="Proteomes" id="UP000828081"/>
    </source>
</evidence>
<keyword evidence="1" id="KW-0472">Membrane</keyword>
<keyword evidence="1" id="KW-1133">Transmembrane helix</keyword>
<keyword evidence="3" id="KW-1185">Reference proteome</keyword>
<dbReference type="Proteomes" id="UP000828081">
    <property type="component" value="Segment"/>
</dbReference>
<dbReference type="InterPro" id="IPR055600">
    <property type="entry name" value="DUF7176"/>
</dbReference>
<gene>
    <name evidence="2" type="ORF">JLBYU43_50</name>
</gene>
<proteinExistence type="predicted"/>
<protein>
    <submittedName>
        <fullName evidence="2">Membrane protein</fullName>
    </submittedName>
</protein>